<protein>
    <recommendedName>
        <fullName evidence="3">DUF4303 domain-containing protein</fullName>
    </recommendedName>
</protein>
<dbReference type="Proteomes" id="UP000515369">
    <property type="component" value="Chromosome"/>
</dbReference>
<evidence type="ECO:0000313" key="2">
    <source>
        <dbReference type="Proteomes" id="UP000515369"/>
    </source>
</evidence>
<reference evidence="1 2" key="1">
    <citation type="submission" date="2020-07" db="EMBL/GenBank/DDBJ databases">
        <title>Spirosoma foliorum sp. nov., isolated from the leaves on the Nejang mountain Korea, Republic of.</title>
        <authorList>
            <person name="Ho H."/>
            <person name="Lee Y.-J."/>
            <person name="Nurcahyanto D.-A."/>
            <person name="Kim S.-G."/>
        </authorList>
    </citation>
    <scope>NUCLEOTIDE SEQUENCE [LARGE SCALE GENOMIC DNA]</scope>
    <source>
        <strain evidence="1 2">PL0136</strain>
    </source>
</reference>
<organism evidence="1 2">
    <name type="scientific">Spirosoma foliorum</name>
    <dbReference type="NCBI Taxonomy" id="2710596"/>
    <lineage>
        <taxon>Bacteria</taxon>
        <taxon>Pseudomonadati</taxon>
        <taxon>Bacteroidota</taxon>
        <taxon>Cytophagia</taxon>
        <taxon>Cytophagales</taxon>
        <taxon>Cytophagaceae</taxon>
        <taxon>Spirosoma</taxon>
    </lineage>
</organism>
<sequence length="205" mass="24219">MNFDNFEEIHPYIKAGNLKDAIQYCKTEIGKLNASIYHQALDRDFLAQTEPLLNWIDAFYASMCSKSVVVCMYFEINEFDINRDRWYCDGFAYEVDNGLDDIDWLASWSGSTDNDFTLTGFEDIQESVWTEFDPENYDPKEFERLQAEEEKNAPAWDWFELLVLLRFLELVEAAHKEAHLRDLSWGKLPIYATEHEFDILYRTQS</sequence>
<dbReference type="KEGG" id="sfol:H3H32_21035"/>
<name>A0A7G5GNP2_9BACT</name>
<dbReference type="RefSeq" id="WP_182457600.1">
    <property type="nucleotide sequence ID" value="NZ_CP059732.1"/>
</dbReference>
<evidence type="ECO:0000313" key="1">
    <source>
        <dbReference type="EMBL" id="QMW00484.1"/>
    </source>
</evidence>
<keyword evidence="2" id="KW-1185">Reference proteome</keyword>
<dbReference type="EMBL" id="CP059732">
    <property type="protein sequence ID" value="QMW00484.1"/>
    <property type="molecule type" value="Genomic_DNA"/>
</dbReference>
<accession>A0A7G5GNP2</accession>
<dbReference type="AlphaFoldDB" id="A0A7G5GNP2"/>
<proteinExistence type="predicted"/>
<evidence type="ECO:0008006" key="3">
    <source>
        <dbReference type="Google" id="ProtNLM"/>
    </source>
</evidence>
<gene>
    <name evidence="1" type="ORF">H3H32_21035</name>
</gene>